<evidence type="ECO:0000313" key="7">
    <source>
        <dbReference type="EMBL" id="PPE64946.1"/>
    </source>
</evidence>
<evidence type="ECO:0000256" key="6">
    <source>
        <dbReference type="SAM" id="Phobius"/>
    </source>
</evidence>
<evidence type="ECO:0000256" key="5">
    <source>
        <dbReference type="ARBA" id="ARBA00023136"/>
    </source>
</evidence>
<dbReference type="PANTHER" id="PTHR30561">
    <property type="entry name" value="SMR FAMILY PROTON-DEPENDENT DRUG EFFLUX TRANSPORTER SUGE"/>
    <property type="match status" value="1"/>
</dbReference>
<keyword evidence="3 6" id="KW-0812">Transmembrane</keyword>
<sequence>MDANMTRSVFGLILVNVLLTSLAQVILKAGMSADAVQASLSQGARWSTAWVVGSHPLVIAGLAMYFASAVIWLLVLARVEVSLAYPFVGLGFVVTMLLGWWLHGDALSLARVGGTLLIAAGVAVLARS</sequence>
<protein>
    <recommendedName>
        <fullName evidence="9">4-amino-4-deoxy-L-arabinose transferase</fullName>
    </recommendedName>
</protein>
<evidence type="ECO:0000256" key="2">
    <source>
        <dbReference type="ARBA" id="ARBA00022475"/>
    </source>
</evidence>
<keyword evidence="4 6" id="KW-1133">Transmembrane helix</keyword>
<evidence type="ECO:0008006" key="9">
    <source>
        <dbReference type="Google" id="ProtNLM"/>
    </source>
</evidence>
<evidence type="ECO:0000313" key="8">
    <source>
        <dbReference type="Proteomes" id="UP000238605"/>
    </source>
</evidence>
<keyword evidence="5 6" id="KW-0472">Membrane</keyword>
<dbReference type="Gene3D" id="1.10.3730.20">
    <property type="match status" value="1"/>
</dbReference>
<dbReference type="PANTHER" id="PTHR30561:SF9">
    <property type="entry name" value="4-AMINO-4-DEOXY-L-ARABINOSE-PHOSPHOUNDECAPRENOL FLIPPASE SUBUNIT ARNF-RELATED"/>
    <property type="match status" value="1"/>
</dbReference>
<dbReference type="Proteomes" id="UP000238605">
    <property type="component" value="Unassembled WGS sequence"/>
</dbReference>
<dbReference type="InterPro" id="IPR000390">
    <property type="entry name" value="Small_drug/metabolite_transptr"/>
</dbReference>
<keyword evidence="8" id="KW-1185">Reference proteome</keyword>
<feature type="transmembrane region" description="Helical" evidence="6">
    <location>
        <begin position="83"/>
        <end position="102"/>
    </location>
</feature>
<gene>
    <name evidence="7" type="ORF">C1704_16925</name>
</gene>
<dbReference type="GO" id="GO:0022857">
    <property type="term" value="F:transmembrane transporter activity"/>
    <property type="evidence" value="ECO:0007669"/>
    <property type="project" value="InterPro"/>
</dbReference>
<dbReference type="AlphaFoldDB" id="A0A2S5SQG4"/>
<comment type="caution">
    <text evidence="7">The sequence shown here is derived from an EMBL/GenBank/DDBJ whole genome shotgun (WGS) entry which is preliminary data.</text>
</comment>
<keyword evidence="2" id="KW-1003">Cell membrane</keyword>
<feature type="transmembrane region" description="Helical" evidence="6">
    <location>
        <begin position="54"/>
        <end position="76"/>
    </location>
</feature>
<organism evidence="7 8">
    <name type="scientific">Caldimonas caldifontis</name>
    <dbReference type="NCBI Taxonomy" id="1452508"/>
    <lineage>
        <taxon>Bacteria</taxon>
        <taxon>Pseudomonadati</taxon>
        <taxon>Pseudomonadota</taxon>
        <taxon>Betaproteobacteria</taxon>
        <taxon>Burkholderiales</taxon>
        <taxon>Sphaerotilaceae</taxon>
        <taxon>Caldimonas</taxon>
    </lineage>
</organism>
<dbReference type="GO" id="GO:0005886">
    <property type="term" value="C:plasma membrane"/>
    <property type="evidence" value="ECO:0007669"/>
    <property type="project" value="UniProtKB-SubCell"/>
</dbReference>
<dbReference type="SUPFAM" id="SSF103481">
    <property type="entry name" value="Multidrug resistance efflux transporter EmrE"/>
    <property type="match status" value="1"/>
</dbReference>
<dbReference type="InterPro" id="IPR037185">
    <property type="entry name" value="EmrE-like"/>
</dbReference>
<name>A0A2S5SQG4_9BURK</name>
<dbReference type="OrthoDB" id="5460103at2"/>
<proteinExistence type="predicted"/>
<evidence type="ECO:0000256" key="1">
    <source>
        <dbReference type="ARBA" id="ARBA00004651"/>
    </source>
</evidence>
<dbReference type="EMBL" id="PSNX01000020">
    <property type="protein sequence ID" value="PPE64946.1"/>
    <property type="molecule type" value="Genomic_DNA"/>
</dbReference>
<accession>A0A2S5SQG4</accession>
<evidence type="ECO:0000256" key="3">
    <source>
        <dbReference type="ARBA" id="ARBA00022692"/>
    </source>
</evidence>
<feature type="transmembrane region" description="Helical" evidence="6">
    <location>
        <begin position="108"/>
        <end position="126"/>
    </location>
</feature>
<evidence type="ECO:0000256" key="4">
    <source>
        <dbReference type="ARBA" id="ARBA00022989"/>
    </source>
</evidence>
<reference evidence="7 8" key="1">
    <citation type="submission" date="2018-02" db="EMBL/GenBank/DDBJ databases">
        <title>Reclassifiation of [Polyangium] brachysporum DSM 7029 as Guopingzhaonella breviflexa gen. nov., sp. nov., a member of the family Comamonadaceae.</title>
        <authorList>
            <person name="Tang B."/>
        </authorList>
    </citation>
    <scope>NUCLEOTIDE SEQUENCE [LARGE SCALE GENOMIC DNA]</scope>
    <source>
        <strain evidence="7 8">BCRC 80649</strain>
    </source>
</reference>
<comment type="subcellular location">
    <subcellularLocation>
        <location evidence="1">Cell membrane</location>
        <topology evidence="1">Multi-pass membrane protein</topology>
    </subcellularLocation>
</comment>